<evidence type="ECO:0000313" key="2">
    <source>
        <dbReference type="EMBL" id="KAI5333522.1"/>
    </source>
</evidence>
<accession>A0AAD4W081</accession>
<name>A0AAD4W081_PRUDU</name>
<protein>
    <submittedName>
        <fullName evidence="2">Uncharacterized protein</fullName>
    </submittedName>
</protein>
<dbReference type="AlphaFoldDB" id="A0AAD4W081"/>
<feature type="region of interest" description="Disordered" evidence="1">
    <location>
        <begin position="1"/>
        <end position="34"/>
    </location>
</feature>
<gene>
    <name evidence="2" type="ORF">L3X38_023653</name>
</gene>
<evidence type="ECO:0000313" key="3">
    <source>
        <dbReference type="Proteomes" id="UP001054821"/>
    </source>
</evidence>
<reference evidence="2 3" key="1">
    <citation type="journal article" date="2022" name="G3 (Bethesda)">
        <title>Whole-genome sequence and methylome profiling of the almond [Prunus dulcis (Mill.) D.A. Webb] cultivar 'Nonpareil'.</title>
        <authorList>
            <person name="D'Amico-Willman K.M."/>
            <person name="Ouma W.Z."/>
            <person name="Meulia T."/>
            <person name="Sideli G.M."/>
            <person name="Gradziel T.M."/>
            <person name="Fresnedo-Ramirez J."/>
        </authorList>
    </citation>
    <scope>NUCLEOTIDE SEQUENCE [LARGE SCALE GENOMIC DNA]</scope>
    <source>
        <strain evidence="2">Clone GOH B32 T37-40</strain>
    </source>
</reference>
<comment type="caution">
    <text evidence="2">The sequence shown here is derived from an EMBL/GenBank/DDBJ whole genome shotgun (WGS) entry which is preliminary data.</text>
</comment>
<proteinExistence type="predicted"/>
<dbReference type="Proteomes" id="UP001054821">
    <property type="component" value="Chromosome 4"/>
</dbReference>
<organism evidence="2 3">
    <name type="scientific">Prunus dulcis</name>
    <name type="common">Almond</name>
    <name type="synonym">Amygdalus dulcis</name>
    <dbReference type="NCBI Taxonomy" id="3755"/>
    <lineage>
        <taxon>Eukaryota</taxon>
        <taxon>Viridiplantae</taxon>
        <taxon>Streptophyta</taxon>
        <taxon>Embryophyta</taxon>
        <taxon>Tracheophyta</taxon>
        <taxon>Spermatophyta</taxon>
        <taxon>Magnoliopsida</taxon>
        <taxon>eudicotyledons</taxon>
        <taxon>Gunneridae</taxon>
        <taxon>Pentapetalae</taxon>
        <taxon>rosids</taxon>
        <taxon>fabids</taxon>
        <taxon>Rosales</taxon>
        <taxon>Rosaceae</taxon>
        <taxon>Amygdaloideae</taxon>
        <taxon>Amygdaleae</taxon>
        <taxon>Prunus</taxon>
    </lineage>
</organism>
<evidence type="ECO:0000256" key="1">
    <source>
        <dbReference type="SAM" id="MobiDB-lite"/>
    </source>
</evidence>
<sequence length="94" mass="10434">MADRVDSQQDPKSTGTKDTSETSSMSAEAETSKRVAIDAKNILKEKKAWRERNKRLVGSLHKGNAQIGSKEAEEEVDGITSKFRDLVTGELRRV</sequence>
<keyword evidence="3" id="KW-1185">Reference proteome</keyword>
<dbReference type="EMBL" id="JAJFAZ020000004">
    <property type="protein sequence ID" value="KAI5333522.1"/>
    <property type="molecule type" value="Genomic_DNA"/>
</dbReference>